<evidence type="ECO:0000313" key="1">
    <source>
        <dbReference type="EMBL" id="ADL19077.1"/>
    </source>
</evidence>
<dbReference type="EMBL" id="CP001742">
    <property type="protein sequence ID" value="ADL19077.1"/>
    <property type="molecule type" value="Genomic_DNA"/>
</dbReference>
<sequence length="74" mass="8230">MVMTKNLGSLSYARHGYNSLIVEERSPETVASAVSQLLDNPALADELPLNARRTAANFRFEDFMKRFKACVGLP</sequence>
<dbReference type="HOGENOM" id="CLU_2678650_0_0_2"/>
<proteinExistence type="predicted"/>
<organism evidence="1 2">
    <name type="scientific">Acidilobus saccharovorans (strain DSM 16705 / JCM 18335 / VKM B-2471 / 345-15)</name>
    <dbReference type="NCBI Taxonomy" id="666510"/>
    <lineage>
        <taxon>Archaea</taxon>
        <taxon>Thermoproteota</taxon>
        <taxon>Thermoprotei</taxon>
        <taxon>Acidilobales</taxon>
        <taxon>Acidilobaceae</taxon>
        <taxon>Acidilobus</taxon>
    </lineage>
</organism>
<dbReference type="KEGG" id="asc:ASAC_0671"/>
<name>D9Q189_ACIS3</name>
<keyword evidence="2" id="KW-1185">Reference proteome</keyword>
<evidence type="ECO:0008006" key="3">
    <source>
        <dbReference type="Google" id="ProtNLM"/>
    </source>
</evidence>
<dbReference type="InParanoid" id="D9Q189"/>
<dbReference type="OrthoDB" id="42754at2157"/>
<evidence type="ECO:0000313" key="2">
    <source>
        <dbReference type="Proteomes" id="UP000000346"/>
    </source>
</evidence>
<dbReference type="AlphaFoldDB" id="D9Q189"/>
<accession>D9Q189</accession>
<dbReference type="Gene3D" id="3.40.50.2000">
    <property type="entry name" value="Glycogen Phosphorylase B"/>
    <property type="match status" value="1"/>
</dbReference>
<dbReference type="SUPFAM" id="SSF53756">
    <property type="entry name" value="UDP-Glycosyltransferase/glycogen phosphorylase"/>
    <property type="match status" value="1"/>
</dbReference>
<dbReference type="STRING" id="666510.ASAC_0671"/>
<dbReference type="Proteomes" id="UP000000346">
    <property type="component" value="Chromosome"/>
</dbReference>
<dbReference type="eggNOG" id="arCOG01403">
    <property type="taxonomic scope" value="Archaea"/>
</dbReference>
<reference evidence="1 2" key="1">
    <citation type="journal article" date="2010" name="Appl. Environ. Microbiol.">
        <title>The genome sequence of the crenarchaeon Acidilobus saccharovorans supports a new order, Acidilobales, and suggests an important ecological role in terrestrial acidic hot springs.</title>
        <authorList>
            <person name="Mardanov A.V."/>
            <person name="Svetlitchnyi V.A."/>
            <person name="Beletsky A.V."/>
            <person name="Prokofeva M.I."/>
            <person name="Bonch-Osmolovskaya E.A."/>
            <person name="Ravin N.V."/>
            <person name="Skryabin K.G."/>
        </authorList>
    </citation>
    <scope>NUCLEOTIDE SEQUENCE [LARGE SCALE GENOMIC DNA]</scope>
    <source>
        <strain evidence="2">DSM 16705 / JCM 18335 / VKM B-2471 / 345-15</strain>
    </source>
</reference>
<protein>
    <recommendedName>
        <fullName evidence="3">Glycosyl transferase family 1 domain-containing protein</fullName>
    </recommendedName>
</protein>
<gene>
    <name evidence="1" type="ordered locus">ASAC_0671</name>
</gene>